<feature type="domain" description="RRM" evidence="10">
    <location>
        <begin position="61"/>
        <end position="134"/>
    </location>
</feature>
<dbReference type="RefSeq" id="XP_031426249.1">
    <property type="nucleotide sequence ID" value="XM_031570389.2"/>
</dbReference>
<keyword evidence="6" id="KW-0694">RNA-binding</keyword>
<dbReference type="Gene3D" id="2.40.50.1070">
    <property type="match status" value="1"/>
</dbReference>
<dbReference type="OrthoDB" id="10250660at2759"/>
<evidence type="ECO:0000313" key="12">
    <source>
        <dbReference type="RefSeq" id="XP_031426249.1"/>
    </source>
</evidence>
<dbReference type="CDD" id="cd02440">
    <property type="entry name" value="AdoMet_MTases"/>
    <property type="match status" value="1"/>
</dbReference>
<sequence>MTDVTDTTLPVTSLNDKDTQEVTDQDGKGKDPLGDDSAVTVDPDSNAYRYIKEDLFTSEIFKVEIQNIPKFIGFNDLKKFLTKHGLNPHKIKLFGKQTFAFVTFKNLEERDKAMKVVHGVQWKGRVLSVRLAKPKVDPILKRKQGRVDDGEEPPSKRKEKDQDRQESAEPLSTQLANVVTPLWNVPYDQQLNTKEQEAVGILQRLTREIGNNNKAMLPWLFIQKEKHNGMCCPLEKIRPSPIQTEYRNKCEFLIGMGADGQDKTVGFRLGKYKGGSCAVVGPGDTIHVPAETKKVVQVVQDYIRTTAYSVYCPETYEGYWRQLTVRTTRTNQVMAMVFFNPQKLSEEEIGSLKKSMEMYFTEGEGKDSGVTSLYVVRHGQRTSSNSDDMPCEHVTGDKWIYEELLGLKFRISPHSFFQINTPAAEVLYSAVGEWAQLTQDSTVLDVCCGTGTIGISLAKRVKKVIGIELCREAVEDAKVNAELNGLSNVEFHCGKAEDVFPTVLNAVISPNVTAIVDPPRAGLHPKVILAIRRAEHLKRLVYVACNAKAAMNNFIDLCRAPSNRVRGAPFRPVRSMSVDLFPQTPHCETILLFERVDYSSTGNKEQEQRTEAKPQTS</sequence>
<protein>
    <recommendedName>
        <fullName evidence="4">tRNA (uracil(54)-C(5))-methyltransferase</fullName>
        <ecNumber evidence="4">2.1.1.35</ecNumber>
    </recommendedName>
</protein>
<dbReference type="InterPro" id="IPR045850">
    <property type="entry name" value="TRM2_met"/>
</dbReference>
<feature type="compositionally biased region" description="Basic and acidic residues" evidence="9">
    <location>
        <begin position="15"/>
        <end position="33"/>
    </location>
</feature>
<feature type="active site" description="Nucleophile" evidence="7">
    <location>
        <position position="545"/>
    </location>
</feature>
<dbReference type="PROSITE" id="PS51687">
    <property type="entry name" value="SAM_MT_RNA_M5U"/>
    <property type="match status" value="1"/>
</dbReference>
<comment type="caution">
    <text evidence="7">Lacks conserved residue(s) required for the propagation of feature annotation.</text>
</comment>
<dbReference type="PANTHER" id="PTHR45904:SF2">
    <property type="entry name" value="TRNA (URACIL-5-)-METHYLTRANSFERASE HOMOLOG A"/>
    <property type="match status" value="1"/>
</dbReference>
<feature type="binding site" evidence="7">
    <location>
        <position position="468"/>
    </location>
    <ligand>
        <name>S-adenosyl-L-methionine</name>
        <dbReference type="ChEBI" id="CHEBI:59789"/>
    </ligand>
</feature>
<dbReference type="InterPro" id="IPR034262">
    <property type="entry name" value="TRMT2A_RRM"/>
</dbReference>
<feature type="binding site" evidence="7">
    <location>
        <position position="517"/>
    </location>
    <ligand>
        <name>S-adenosyl-L-methionine</name>
        <dbReference type="ChEBI" id="CHEBI:59789"/>
    </ligand>
</feature>
<dbReference type="SUPFAM" id="SSF53335">
    <property type="entry name" value="S-adenosyl-L-methionine-dependent methyltransferases"/>
    <property type="match status" value="1"/>
</dbReference>
<evidence type="ECO:0000256" key="3">
    <source>
        <dbReference type="ARBA" id="ARBA00022691"/>
    </source>
</evidence>
<dbReference type="KEGG" id="char:116221078"/>
<dbReference type="GO" id="GO:0032259">
    <property type="term" value="P:methylation"/>
    <property type="evidence" value="ECO:0007669"/>
    <property type="project" value="UniProtKB-KW"/>
</dbReference>
<dbReference type="Pfam" id="PF05958">
    <property type="entry name" value="tRNA_U5-meth_tr"/>
    <property type="match status" value="1"/>
</dbReference>
<keyword evidence="3 7" id="KW-0949">S-adenosyl-L-methionine</keyword>
<dbReference type="GO" id="GO:0030697">
    <property type="term" value="F:tRNA (uracil(54)-C5)-methyltransferase activity, S-adenosyl methionine-dependent"/>
    <property type="evidence" value="ECO:0007669"/>
    <property type="project" value="UniProtKB-EC"/>
</dbReference>
<dbReference type="InterPro" id="IPR012677">
    <property type="entry name" value="Nucleotide-bd_a/b_plait_sf"/>
</dbReference>
<evidence type="ECO:0000259" key="10">
    <source>
        <dbReference type="PROSITE" id="PS50102"/>
    </source>
</evidence>
<dbReference type="Gene3D" id="3.30.70.330">
    <property type="match status" value="1"/>
</dbReference>
<reference evidence="12" key="1">
    <citation type="submission" date="2025-08" db="UniProtKB">
        <authorList>
            <consortium name="RefSeq"/>
        </authorList>
    </citation>
    <scope>IDENTIFICATION</scope>
</reference>
<gene>
    <name evidence="12" type="primary">trmt2a</name>
</gene>
<feature type="region of interest" description="Disordered" evidence="9">
    <location>
        <begin position="1"/>
        <end position="38"/>
    </location>
</feature>
<keyword evidence="1 7" id="KW-0489">Methyltransferase</keyword>
<comment type="catalytic activity">
    <reaction evidence="5">
        <text>uridine(54) in tRNA + S-adenosyl-L-methionine = 5-methyluridine(54) in tRNA + S-adenosyl-L-homocysteine + H(+)</text>
        <dbReference type="Rhea" id="RHEA:42712"/>
        <dbReference type="Rhea" id="RHEA-COMP:10167"/>
        <dbReference type="Rhea" id="RHEA-COMP:10193"/>
        <dbReference type="ChEBI" id="CHEBI:15378"/>
        <dbReference type="ChEBI" id="CHEBI:57856"/>
        <dbReference type="ChEBI" id="CHEBI:59789"/>
        <dbReference type="ChEBI" id="CHEBI:65315"/>
        <dbReference type="ChEBI" id="CHEBI:74447"/>
        <dbReference type="EC" id="2.1.1.35"/>
    </reaction>
    <physiologicalReaction direction="left-to-right" evidence="5">
        <dbReference type="Rhea" id="RHEA:42713"/>
    </physiologicalReaction>
</comment>
<organism evidence="11 12">
    <name type="scientific">Clupea harengus</name>
    <name type="common">Atlantic herring</name>
    <dbReference type="NCBI Taxonomy" id="7950"/>
    <lineage>
        <taxon>Eukaryota</taxon>
        <taxon>Metazoa</taxon>
        <taxon>Chordata</taxon>
        <taxon>Craniata</taxon>
        <taxon>Vertebrata</taxon>
        <taxon>Euteleostomi</taxon>
        <taxon>Actinopterygii</taxon>
        <taxon>Neopterygii</taxon>
        <taxon>Teleostei</taxon>
        <taxon>Clupei</taxon>
        <taxon>Clupeiformes</taxon>
        <taxon>Clupeoidei</taxon>
        <taxon>Clupeidae</taxon>
        <taxon>Clupea</taxon>
    </lineage>
</organism>
<dbReference type="InterPro" id="IPR000504">
    <property type="entry name" value="RRM_dom"/>
</dbReference>
<evidence type="ECO:0000256" key="7">
    <source>
        <dbReference type="PROSITE-ProRule" id="PRU01024"/>
    </source>
</evidence>
<evidence type="ECO:0000256" key="1">
    <source>
        <dbReference type="ARBA" id="ARBA00022603"/>
    </source>
</evidence>
<feature type="region of interest" description="Disordered" evidence="9">
    <location>
        <begin position="140"/>
        <end position="171"/>
    </location>
</feature>
<evidence type="ECO:0000256" key="5">
    <source>
        <dbReference type="ARBA" id="ARBA00047278"/>
    </source>
</evidence>
<keyword evidence="2 7" id="KW-0808">Transferase</keyword>
<accession>A0A6P8FJT6</accession>
<name>A0A6P8FJT6_CLUHA</name>
<dbReference type="CTD" id="27037"/>
<dbReference type="GO" id="GO:0003723">
    <property type="term" value="F:RNA binding"/>
    <property type="evidence" value="ECO:0007669"/>
    <property type="project" value="UniProtKB-UniRule"/>
</dbReference>
<feature type="active site" evidence="8">
    <location>
        <position position="545"/>
    </location>
</feature>
<evidence type="ECO:0000256" key="9">
    <source>
        <dbReference type="SAM" id="MobiDB-lite"/>
    </source>
</evidence>
<dbReference type="InterPro" id="IPR029063">
    <property type="entry name" value="SAM-dependent_MTases_sf"/>
</dbReference>
<evidence type="ECO:0000256" key="8">
    <source>
        <dbReference type="PROSITE-ProRule" id="PRU10015"/>
    </source>
</evidence>
<keyword evidence="11" id="KW-1185">Reference proteome</keyword>
<comment type="similarity">
    <text evidence="7">Belongs to the class I-like SAM-binding methyltransferase superfamily. RNA M5U methyltransferase family.</text>
</comment>
<dbReference type="InterPro" id="IPR010280">
    <property type="entry name" value="U5_MeTrfase_fam"/>
</dbReference>
<dbReference type="Proteomes" id="UP000515152">
    <property type="component" value="Chromosome 7"/>
</dbReference>
<evidence type="ECO:0000256" key="6">
    <source>
        <dbReference type="PROSITE-ProRule" id="PRU00176"/>
    </source>
</evidence>
<dbReference type="InterPro" id="IPR035979">
    <property type="entry name" value="RBD_domain_sf"/>
</dbReference>
<dbReference type="CDD" id="cd12439">
    <property type="entry name" value="RRM_TRMT2A"/>
    <property type="match status" value="1"/>
</dbReference>
<dbReference type="Gene3D" id="3.40.50.150">
    <property type="entry name" value="Vaccinia Virus protein VP39"/>
    <property type="match status" value="1"/>
</dbReference>
<dbReference type="EC" id="2.1.1.35" evidence="4"/>
<feature type="compositionally biased region" description="Basic and acidic residues" evidence="9">
    <location>
        <begin position="140"/>
        <end position="167"/>
    </location>
</feature>
<proteinExistence type="inferred from homology"/>
<dbReference type="PROSITE" id="PS01230">
    <property type="entry name" value="TRMA_1"/>
    <property type="match status" value="1"/>
</dbReference>
<dbReference type="PROSITE" id="PS50102">
    <property type="entry name" value="RRM"/>
    <property type="match status" value="1"/>
</dbReference>
<dbReference type="GeneID" id="116221078"/>
<dbReference type="InterPro" id="IPR030390">
    <property type="entry name" value="MeTrfase_TrmA_AS"/>
</dbReference>
<feature type="binding site" evidence="7">
    <location>
        <position position="418"/>
    </location>
    <ligand>
        <name>S-adenosyl-L-methionine</name>
        <dbReference type="ChEBI" id="CHEBI:59789"/>
    </ligand>
</feature>
<dbReference type="AlphaFoldDB" id="A0A6P8FJT6"/>
<dbReference type="SUPFAM" id="SSF54928">
    <property type="entry name" value="RNA-binding domain, RBD"/>
    <property type="match status" value="1"/>
</dbReference>
<evidence type="ECO:0000256" key="4">
    <source>
        <dbReference type="ARBA" id="ARBA00033763"/>
    </source>
</evidence>
<dbReference type="GO" id="GO:0006396">
    <property type="term" value="P:RNA processing"/>
    <property type="evidence" value="ECO:0007669"/>
    <property type="project" value="InterPro"/>
</dbReference>
<dbReference type="PANTHER" id="PTHR45904">
    <property type="entry name" value="TRNA (URACIL-5-)-METHYLTRANSFERASE"/>
    <property type="match status" value="1"/>
</dbReference>
<evidence type="ECO:0000256" key="2">
    <source>
        <dbReference type="ARBA" id="ARBA00022679"/>
    </source>
</evidence>
<evidence type="ECO:0000313" key="11">
    <source>
        <dbReference type="Proteomes" id="UP000515152"/>
    </source>
</evidence>
<feature type="compositionally biased region" description="Polar residues" evidence="9">
    <location>
        <begin position="1"/>
        <end position="14"/>
    </location>
</feature>